<sequence length="203" mass="22956">MPGRAPRAVLAKVRATRRSVGRWRSSAFYAESNCTGNMPDAVPAGQMADGVSEKGHSERVRVVVTLHTGIENLNMNLLYRILPIDSFKIFLVFVFANRYEYSPAKGRHIFGPETEILEYIYETLENKNCFSLFQSGLMYWPFVQLANFSLVPVHWRTAYTGLCGFLWATFLCFSQQGGDGTLKSAFTLLRIKGTREVEKAPQK</sequence>
<gene>
    <name evidence="6" type="ORF">Cadr_000024071</name>
</gene>
<protein>
    <submittedName>
        <fullName evidence="6">Mpv17-like protein</fullName>
    </submittedName>
</protein>
<comment type="similarity">
    <text evidence="2">Belongs to the peroxisomal membrane protein PXMP2/4 family.</text>
</comment>
<dbReference type="InterPro" id="IPR007248">
    <property type="entry name" value="Mpv17_PMP22"/>
</dbReference>
<comment type="subcellular location">
    <subcellularLocation>
        <location evidence="1">Membrane</location>
        <topology evidence="1">Multi-pass membrane protein</topology>
    </subcellularLocation>
</comment>
<dbReference type="AlphaFoldDB" id="A0A5N4CWH8"/>
<evidence type="ECO:0000256" key="2">
    <source>
        <dbReference type="ARBA" id="ARBA00006824"/>
    </source>
</evidence>
<comment type="caution">
    <text evidence="6">The sequence shown here is derived from an EMBL/GenBank/DDBJ whole genome shotgun (WGS) entry which is preliminary data.</text>
</comment>
<evidence type="ECO:0000256" key="4">
    <source>
        <dbReference type="ARBA" id="ARBA00022989"/>
    </source>
</evidence>
<dbReference type="EMBL" id="JWIN03000018">
    <property type="protein sequence ID" value="KAB1263199.1"/>
    <property type="molecule type" value="Genomic_DNA"/>
</dbReference>
<dbReference type="GO" id="GO:0016020">
    <property type="term" value="C:membrane"/>
    <property type="evidence" value="ECO:0007669"/>
    <property type="project" value="UniProtKB-SubCell"/>
</dbReference>
<keyword evidence="3" id="KW-0812">Transmembrane</keyword>
<evidence type="ECO:0000313" key="7">
    <source>
        <dbReference type="Proteomes" id="UP000299084"/>
    </source>
</evidence>
<dbReference type="Proteomes" id="UP000299084">
    <property type="component" value="Unassembled WGS sequence"/>
</dbReference>
<evidence type="ECO:0000256" key="1">
    <source>
        <dbReference type="ARBA" id="ARBA00004141"/>
    </source>
</evidence>
<keyword evidence="7" id="KW-1185">Reference proteome</keyword>
<keyword evidence="5" id="KW-0472">Membrane</keyword>
<proteinExistence type="inferred from homology"/>
<keyword evidence="4" id="KW-1133">Transmembrane helix</keyword>
<accession>A0A5N4CWH8</accession>
<reference evidence="6 7" key="1">
    <citation type="journal article" date="2019" name="Mol. Ecol. Resour.">
        <title>Improving Illumina assemblies with Hi-C and long reads: an example with the North African dromedary.</title>
        <authorList>
            <person name="Elbers J.P."/>
            <person name="Rogers M.F."/>
            <person name="Perelman P.L."/>
            <person name="Proskuryakova A.A."/>
            <person name="Serdyukova N.A."/>
            <person name="Johnson W.E."/>
            <person name="Horin P."/>
            <person name="Corander J."/>
            <person name="Murphy D."/>
            <person name="Burger P.A."/>
        </authorList>
    </citation>
    <scope>NUCLEOTIDE SEQUENCE [LARGE SCALE GENOMIC DNA]</scope>
    <source>
        <strain evidence="6">Drom800</strain>
        <tissue evidence="6">Blood</tissue>
    </source>
</reference>
<evidence type="ECO:0000313" key="6">
    <source>
        <dbReference type="EMBL" id="KAB1263199.1"/>
    </source>
</evidence>
<evidence type="ECO:0000256" key="5">
    <source>
        <dbReference type="ARBA" id="ARBA00023136"/>
    </source>
</evidence>
<evidence type="ECO:0000256" key="3">
    <source>
        <dbReference type="ARBA" id="ARBA00022692"/>
    </source>
</evidence>
<organism evidence="6 7">
    <name type="scientific">Camelus dromedarius</name>
    <name type="common">Dromedary</name>
    <name type="synonym">Arabian camel</name>
    <dbReference type="NCBI Taxonomy" id="9838"/>
    <lineage>
        <taxon>Eukaryota</taxon>
        <taxon>Metazoa</taxon>
        <taxon>Chordata</taxon>
        <taxon>Craniata</taxon>
        <taxon>Vertebrata</taxon>
        <taxon>Euteleostomi</taxon>
        <taxon>Mammalia</taxon>
        <taxon>Eutheria</taxon>
        <taxon>Laurasiatheria</taxon>
        <taxon>Artiodactyla</taxon>
        <taxon>Tylopoda</taxon>
        <taxon>Camelidae</taxon>
        <taxon>Camelus</taxon>
    </lineage>
</organism>
<dbReference type="Pfam" id="PF04117">
    <property type="entry name" value="Mpv17_PMP22"/>
    <property type="match status" value="1"/>
</dbReference>
<name>A0A5N4CWH8_CAMDR</name>